<protein>
    <submittedName>
        <fullName evidence="2">DUF397 domain-containing protein</fullName>
    </submittedName>
</protein>
<dbReference type="Proteomes" id="UP000634229">
    <property type="component" value="Unassembled WGS sequence"/>
</dbReference>
<name>A0ABS1NKW2_9ACTN</name>
<feature type="domain" description="DUF397" evidence="1">
    <location>
        <begin position="8"/>
        <end position="35"/>
    </location>
</feature>
<evidence type="ECO:0000313" key="2">
    <source>
        <dbReference type="EMBL" id="MBL1100590.1"/>
    </source>
</evidence>
<comment type="caution">
    <text evidence="2">The sequence shown here is derived from an EMBL/GenBank/DDBJ whole genome shotgun (WGS) entry which is preliminary data.</text>
</comment>
<dbReference type="EMBL" id="JAERRF010000020">
    <property type="protein sequence ID" value="MBL1100590.1"/>
    <property type="molecule type" value="Genomic_DNA"/>
</dbReference>
<dbReference type="InterPro" id="IPR007278">
    <property type="entry name" value="DUF397"/>
</dbReference>
<keyword evidence="3" id="KW-1185">Reference proteome</keyword>
<accession>A0ABS1NKW2</accession>
<organism evidence="2 3">
    <name type="scientific">Streptomyces coffeae</name>
    <dbReference type="NCBI Taxonomy" id="621382"/>
    <lineage>
        <taxon>Bacteria</taxon>
        <taxon>Bacillati</taxon>
        <taxon>Actinomycetota</taxon>
        <taxon>Actinomycetes</taxon>
        <taxon>Kitasatosporales</taxon>
        <taxon>Streptomycetaceae</taxon>
        <taxon>Streptomyces</taxon>
    </lineage>
</organism>
<sequence>MAVVDGIVALRDSKDINMPAMFFHADEWAAFVRGAADGEFTQP</sequence>
<dbReference type="Pfam" id="PF04149">
    <property type="entry name" value="DUF397"/>
    <property type="match status" value="1"/>
</dbReference>
<proteinExistence type="predicted"/>
<reference evidence="2 3" key="1">
    <citation type="submission" date="2021-01" db="EMBL/GenBank/DDBJ databases">
        <title>WGS of actinomycetes isolated from Thailand.</title>
        <authorList>
            <person name="Thawai C."/>
        </authorList>
    </citation>
    <scope>NUCLEOTIDE SEQUENCE [LARGE SCALE GENOMIC DNA]</scope>
    <source>
        <strain evidence="2 3">CA1R205</strain>
    </source>
</reference>
<gene>
    <name evidence="2" type="ORF">JK363_28780</name>
</gene>
<evidence type="ECO:0000313" key="3">
    <source>
        <dbReference type="Proteomes" id="UP000634229"/>
    </source>
</evidence>
<evidence type="ECO:0000259" key="1">
    <source>
        <dbReference type="Pfam" id="PF04149"/>
    </source>
</evidence>